<comment type="caution">
    <text evidence="2">The sequence shown here is derived from an EMBL/GenBank/DDBJ whole genome shotgun (WGS) entry which is preliminary data.</text>
</comment>
<evidence type="ECO:0000313" key="3">
    <source>
        <dbReference type="Proteomes" id="UP001161704"/>
    </source>
</evidence>
<dbReference type="Pfam" id="PF21882">
    <property type="entry name" value="Gp53-like_C"/>
    <property type="match status" value="1"/>
</dbReference>
<feature type="domain" description="Putative tail fiber protein gp53-like C-terminal" evidence="1">
    <location>
        <begin position="324"/>
        <end position="402"/>
    </location>
</feature>
<accession>A0AA42RCU4</accession>
<dbReference type="Proteomes" id="UP001161704">
    <property type="component" value="Unassembled WGS sequence"/>
</dbReference>
<dbReference type="InterPro" id="IPR054075">
    <property type="entry name" value="Gp53-like_C"/>
</dbReference>
<organism evidence="2 3">
    <name type="scientific">Aeromonas caviae</name>
    <name type="common">Aeromonas punctata</name>
    <dbReference type="NCBI Taxonomy" id="648"/>
    <lineage>
        <taxon>Bacteria</taxon>
        <taxon>Pseudomonadati</taxon>
        <taxon>Pseudomonadota</taxon>
        <taxon>Gammaproteobacteria</taxon>
        <taxon>Aeromonadales</taxon>
        <taxon>Aeromonadaceae</taxon>
        <taxon>Aeromonas</taxon>
    </lineage>
</organism>
<dbReference type="RefSeq" id="WP_279982846.1">
    <property type="nucleotide sequence ID" value="NZ_JAOCIZ010000059.1"/>
</dbReference>
<reference evidence="2" key="1">
    <citation type="submission" date="2022-09" db="EMBL/GenBank/DDBJ databases">
        <title>Intensive care unit water sources are persistently colonized with multi-drug resistant bacteria and are the site of extensive horizontal gene transfer of antibiotic resistance genes.</title>
        <authorList>
            <person name="Diorio-Toth L."/>
        </authorList>
    </citation>
    <scope>NUCLEOTIDE SEQUENCE</scope>
    <source>
        <strain evidence="2">GD03710</strain>
    </source>
</reference>
<evidence type="ECO:0000259" key="1">
    <source>
        <dbReference type="Pfam" id="PF21882"/>
    </source>
</evidence>
<gene>
    <name evidence="2" type="ORF">N5I20_14630</name>
</gene>
<sequence>MANLQEVVSWDLGVYQLETSDPVLGGPGGTSNKQAQALANRTTYLKQHVDDIEAGVTAAGKANKLTTARNVAIAGDVTGQASFDGSANITINVTYKNSGVVAGTYRSVTVDAKGNITAGSNPTTLAGYGITDAIPSSQKGAVNGVATLDGGGKVPVSQLPATAIVDTFVVGSQAAMLALTAEIGDVAVRTDLNKSFILRVTGASTLANWQELLTPTDSVQSVDGMTGDVTIATATEGVKGKAQIATQAEVNAGTDDTKFVTAKKLLAWVKQATETVLGMMKVATQAQTNAGTDDGVAVTPKKLRAGFSVLLGSNGYLAFPTWLGGLIIQWGEMSVPVNATATSALPIAFPTAAFQGVCTYNNPSSASPPADSISFPTNGSVTIGVRADGSGNYIMRYIALGY</sequence>
<dbReference type="EMBL" id="JAOCIZ010000059">
    <property type="protein sequence ID" value="MDH1506297.1"/>
    <property type="molecule type" value="Genomic_DNA"/>
</dbReference>
<protein>
    <submittedName>
        <fullName evidence="2">Phage tail protein</fullName>
    </submittedName>
</protein>
<proteinExistence type="predicted"/>
<evidence type="ECO:0000313" key="2">
    <source>
        <dbReference type="EMBL" id="MDH1506297.1"/>
    </source>
</evidence>
<name>A0AA42RCU4_AERCA</name>
<dbReference type="AlphaFoldDB" id="A0AA42RCU4"/>
<dbReference type="Gene3D" id="2.60.40.3940">
    <property type="match status" value="1"/>
</dbReference>